<dbReference type="EMBL" id="SDEE01000083">
    <property type="protein sequence ID" value="RXW22124.1"/>
    <property type="molecule type" value="Genomic_DNA"/>
</dbReference>
<sequence>MSQPFAAQSQELIPLAPLPAIDVENLNVGVIAFQNPTWHPKVTVYRLTVVVVTFGLGTAKALLDRPGSAVSVTIEWISGVVFLLLVFFLTDYESKESAKPYWFFKADVMNGARAVFQHVGIRIPEYDTEERPRESLRLELKHPPVTGYRVIVTAAAIFFGMAKAVFSYHGVETVPTAVEWIYGVAFTSLLYVFGLYEMSPNKDTDIAQWLFTTDYSSEITSGGKTLGISAAYLTSLTLVYWWTVFWFNVILNFPKRPASSFSSWLPRSPLG</sequence>
<dbReference type="OrthoDB" id="3058001at2759"/>
<dbReference type="Proteomes" id="UP000290288">
    <property type="component" value="Unassembled WGS sequence"/>
</dbReference>
<keyword evidence="3" id="KW-1185">Reference proteome</keyword>
<proteinExistence type="predicted"/>
<feature type="transmembrane region" description="Helical" evidence="1">
    <location>
        <begin position="70"/>
        <end position="90"/>
    </location>
</feature>
<evidence type="ECO:0000256" key="1">
    <source>
        <dbReference type="SAM" id="Phobius"/>
    </source>
</evidence>
<feature type="transmembrane region" description="Helical" evidence="1">
    <location>
        <begin position="178"/>
        <end position="196"/>
    </location>
</feature>
<feature type="transmembrane region" description="Helical" evidence="1">
    <location>
        <begin position="146"/>
        <end position="166"/>
    </location>
</feature>
<keyword evidence="1" id="KW-0812">Transmembrane</keyword>
<keyword evidence="1" id="KW-0472">Membrane</keyword>
<protein>
    <submittedName>
        <fullName evidence="2">Uncharacterized protein</fullName>
    </submittedName>
</protein>
<name>A0A4Q2DST8_9AGAR</name>
<reference evidence="2 3" key="1">
    <citation type="submission" date="2019-01" db="EMBL/GenBank/DDBJ databases">
        <title>Draft genome sequence of Psathyrella aberdarensis IHI B618.</title>
        <authorList>
            <person name="Buettner E."/>
            <person name="Kellner H."/>
        </authorList>
    </citation>
    <scope>NUCLEOTIDE SEQUENCE [LARGE SCALE GENOMIC DNA]</scope>
    <source>
        <strain evidence="2 3">IHI B618</strain>
    </source>
</reference>
<keyword evidence="1" id="KW-1133">Transmembrane helix</keyword>
<comment type="caution">
    <text evidence="2">The sequence shown here is derived from an EMBL/GenBank/DDBJ whole genome shotgun (WGS) entry which is preliminary data.</text>
</comment>
<feature type="transmembrane region" description="Helical" evidence="1">
    <location>
        <begin position="44"/>
        <end position="63"/>
    </location>
</feature>
<accession>A0A4Q2DST8</accession>
<gene>
    <name evidence="2" type="ORF">EST38_g3748</name>
</gene>
<organism evidence="2 3">
    <name type="scientific">Candolleomyces aberdarensis</name>
    <dbReference type="NCBI Taxonomy" id="2316362"/>
    <lineage>
        <taxon>Eukaryota</taxon>
        <taxon>Fungi</taxon>
        <taxon>Dikarya</taxon>
        <taxon>Basidiomycota</taxon>
        <taxon>Agaricomycotina</taxon>
        <taxon>Agaricomycetes</taxon>
        <taxon>Agaricomycetidae</taxon>
        <taxon>Agaricales</taxon>
        <taxon>Agaricineae</taxon>
        <taxon>Psathyrellaceae</taxon>
        <taxon>Candolleomyces</taxon>
    </lineage>
</organism>
<evidence type="ECO:0000313" key="2">
    <source>
        <dbReference type="EMBL" id="RXW22124.1"/>
    </source>
</evidence>
<evidence type="ECO:0000313" key="3">
    <source>
        <dbReference type="Proteomes" id="UP000290288"/>
    </source>
</evidence>
<feature type="transmembrane region" description="Helical" evidence="1">
    <location>
        <begin position="230"/>
        <end position="251"/>
    </location>
</feature>
<dbReference type="AlphaFoldDB" id="A0A4Q2DST8"/>